<organism evidence="1 2">
    <name type="scientific">Amycolatopsis saalfeldensis</name>
    <dbReference type="NCBI Taxonomy" id="394193"/>
    <lineage>
        <taxon>Bacteria</taxon>
        <taxon>Bacillati</taxon>
        <taxon>Actinomycetota</taxon>
        <taxon>Actinomycetes</taxon>
        <taxon>Pseudonocardiales</taxon>
        <taxon>Pseudonocardiaceae</taxon>
        <taxon>Amycolatopsis</taxon>
    </lineage>
</organism>
<evidence type="ECO:0000313" key="2">
    <source>
        <dbReference type="Proteomes" id="UP000198582"/>
    </source>
</evidence>
<evidence type="ECO:0000313" key="1">
    <source>
        <dbReference type="EMBL" id="SEO97271.1"/>
    </source>
</evidence>
<accession>A0A1H8U289</accession>
<proteinExistence type="predicted"/>
<sequence length="39" mass="4258">MAGTEVICLFIVAFLMRETTGKHRGRDFGLVSAAKCNIT</sequence>
<dbReference type="Proteomes" id="UP000198582">
    <property type="component" value="Unassembled WGS sequence"/>
</dbReference>
<reference evidence="1 2" key="1">
    <citation type="submission" date="2016-10" db="EMBL/GenBank/DDBJ databases">
        <authorList>
            <person name="de Groot N.N."/>
        </authorList>
    </citation>
    <scope>NUCLEOTIDE SEQUENCE [LARGE SCALE GENOMIC DNA]</scope>
    <source>
        <strain evidence="1 2">DSM 44993</strain>
    </source>
</reference>
<protein>
    <submittedName>
        <fullName evidence="1">Uncharacterized protein</fullName>
    </submittedName>
</protein>
<dbReference type="AlphaFoldDB" id="A0A1H8U289"/>
<gene>
    <name evidence="1" type="ORF">SAMN04489732_10332</name>
</gene>
<dbReference type="EMBL" id="FOEF01000003">
    <property type="protein sequence ID" value="SEO97271.1"/>
    <property type="molecule type" value="Genomic_DNA"/>
</dbReference>
<name>A0A1H8U289_9PSEU</name>
<keyword evidence="2" id="KW-1185">Reference proteome</keyword>